<protein>
    <recommendedName>
        <fullName evidence="3">Deoxyribonuclease NucA/NucB domain-containing protein</fullName>
    </recommendedName>
</protein>
<dbReference type="InterPro" id="IPR028994">
    <property type="entry name" value="Integrin_alpha_N"/>
</dbReference>
<evidence type="ECO:0000259" key="3">
    <source>
        <dbReference type="Pfam" id="PF14040"/>
    </source>
</evidence>
<proteinExistence type="predicted"/>
<dbReference type="Proteomes" id="UP001152519">
    <property type="component" value="Unassembled WGS sequence"/>
</dbReference>
<organism evidence="4 5">
    <name type="scientific">Actinacidiphila cocklensis</name>
    <dbReference type="NCBI Taxonomy" id="887465"/>
    <lineage>
        <taxon>Bacteria</taxon>
        <taxon>Bacillati</taxon>
        <taxon>Actinomycetota</taxon>
        <taxon>Actinomycetes</taxon>
        <taxon>Kitasatosporales</taxon>
        <taxon>Streptomycetaceae</taxon>
        <taxon>Actinacidiphila</taxon>
    </lineage>
</organism>
<reference evidence="4" key="1">
    <citation type="submission" date="2021-05" db="EMBL/GenBank/DDBJ databases">
        <authorList>
            <person name="Arsene-Ploetze F."/>
        </authorList>
    </citation>
    <scope>NUCLEOTIDE SEQUENCE</scope>
    <source>
        <strain evidence="4">DSM 42138</strain>
    </source>
</reference>
<dbReference type="InterPro" id="IPR013517">
    <property type="entry name" value="FG-GAP"/>
</dbReference>
<dbReference type="Pfam" id="PF14040">
    <property type="entry name" value="DNase_NucA_NucB"/>
    <property type="match status" value="1"/>
</dbReference>
<name>A0A9W4E0R9_9ACTN</name>
<dbReference type="PANTHER" id="PTHR44103">
    <property type="entry name" value="PROPROTEIN CONVERTASE P"/>
    <property type="match status" value="1"/>
</dbReference>
<dbReference type="RefSeq" id="WP_251484608.1">
    <property type="nucleotide sequence ID" value="NZ_CAJSLV010000004.1"/>
</dbReference>
<sequence length="659" mass="69989">MRPRTTTKYGRPVFSESPHQIEQRAELSAKIANKRSAGSAVGLADCDADSQSGQPGGHTIDHLTYCQAARVSAEYQVYDPETDVYTTIGGDIFDLDTVGTTVSSQRSVVFQTRLSNFTPYGENIAEVPLYISIDCLPRFGETCTPSTPKQRTDTIASWMADGNTSVSFSSPVTGNTTGDDKLSWYDFHTRIGLVGGYKEATVPGEGFRCDSASYVGSQGCVFDSVTEVWNLTMDNSVKETSAHIWKAQTYPSLTLPLSSDGSAKSIPGSPASGRPLSRVKSSDPIYGRNRGAAQRACRRYWGGNYSANNTYQCDEYPFASTYQGGSNGPNSFSVQVVTADDNTTAGNRLGGFYKDQRIIDSDPFYVQVVDASGNPITYAPDPPAPPQHPSFGGDMNGDGNSDLVAVDSSGLLWLYPGKGDGTLGSRVEIGTGGWKQAIVSHRGDWTGDGKEDLVAYFPSTKLAWVYPGDGTGHLGTRIALNTDAATASWFHYDFLGIGDLTGDGYPDVVDNQYLNGNSILGLGRGDPSHPAHLVSPEVNIGSGFDLFTLAAPGNADNAARVDLLARNVVTGVLYMYYGTTASKFASPTVYGTAGWSLANRPLIASGNDADSDGVQDLWATDASGKLLFYKGSQDSAGHPVDGPSTAVGSGGWGNMTNIS</sequence>
<dbReference type="Gene3D" id="2.130.10.130">
    <property type="entry name" value="Integrin alpha, N-terminal"/>
    <property type="match status" value="1"/>
</dbReference>
<dbReference type="PANTHER" id="PTHR44103:SF1">
    <property type="entry name" value="PROPROTEIN CONVERTASE P"/>
    <property type="match status" value="1"/>
</dbReference>
<dbReference type="EMBL" id="CAJSLV010000004">
    <property type="protein sequence ID" value="CAG6391160.1"/>
    <property type="molecule type" value="Genomic_DNA"/>
</dbReference>
<evidence type="ECO:0000313" key="4">
    <source>
        <dbReference type="EMBL" id="CAG6391160.1"/>
    </source>
</evidence>
<evidence type="ECO:0000256" key="1">
    <source>
        <dbReference type="ARBA" id="ARBA00022729"/>
    </source>
</evidence>
<dbReference type="AlphaFoldDB" id="A0A9W4E0R9"/>
<dbReference type="InterPro" id="IPR029476">
    <property type="entry name" value="DNase_NucA_NucB"/>
</dbReference>
<keyword evidence="1" id="KW-0732">Signal</keyword>
<evidence type="ECO:0000313" key="5">
    <source>
        <dbReference type="Proteomes" id="UP001152519"/>
    </source>
</evidence>
<feature type="region of interest" description="Disordered" evidence="2">
    <location>
        <begin position="635"/>
        <end position="659"/>
    </location>
</feature>
<evidence type="ECO:0000256" key="2">
    <source>
        <dbReference type="SAM" id="MobiDB-lite"/>
    </source>
</evidence>
<dbReference type="SUPFAM" id="SSF69318">
    <property type="entry name" value="Integrin alpha N-terminal domain"/>
    <property type="match status" value="1"/>
</dbReference>
<feature type="domain" description="Deoxyribonuclease NucA/NucB" evidence="3">
    <location>
        <begin position="289"/>
        <end position="366"/>
    </location>
</feature>
<gene>
    <name evidence="4" type="ORF">SCOCK_1010002</name>
</gene>
<accession>A0A9W4E0R9</accession>
<comment type="caution">
    <text evidence="4">The sequence shown here is derived from an EMBL/GenBank/DDBJ whole genome shotgun (WGS) entry which is preliminary data.</text>
</comment>
<feature type="region of interest" description="Disordered" evidence="2">
    <location>
        <begin position="261"/>
        <end position="285"/>
    </location>
</feature>
<keyword evidence="5" id="KW-1185">Reference proteome</keyword>
<dbReference type="Pfam" id="PF13517">
    <property type="entry name" value="FG-GAP_3"/>
    <property type="match status" value="1"/>
</dbReference>